<evidence type="ECO:0000256" key="5">
    <source>
        <dbReference type="ARBA" id="ARBA00023136"/>
    </source>
</evidence>
<keyword evidence="2" id="KW-1003">Cell membrane</keyword>
<feature type="domain" description="Cardiolipin synthase N-terminal" evidence="7">
    <location>
        <begin position="20"/>
        <end position="62"/>
    </location>
</feature>
<feature type="transmembrane region" description="Helical" evidence="6">
    <location>
        <begin position="41"/>
        <end position="60"/>
    </location>
</feature>
<evidence type="ECO:0000256" key="6">
    <source>
        <dbReference type="SAM" id="Phobius"/>
    </source>
</evidence>
<dbReference type="Proteomes" id="UP001239680">
    <property type="component" value="Unassembled WGS sequence"/>
</dbReference>
<comment type="subcellular location">
    <subcellularLocation>
        <location evidence="1">Cell membrane</location>
        <topology evidence="1">Multi-pass membrane protein</topology>
    </subcellularLocation>
</comment>
<keyword evidence="5 6" id="KW-0472">Membrane</keyword>
<evidence type="ECO:0000313" key="8">
    <source>
        <dbReference type="EMBL" id="MDQ2065912.1"/>
    </source>
</evidence>
<evidence type="ECO:0000256" key="4">
    <source>
        <dbReference type="ARBA" id="ARBA00022989"/>
    </source>
</evidence>
<feature type="transmembrane region" description="Helical" evidence="6">
    <location>
        <begin position="12"/>
        <end position="29"/>
    </location>
</feature>
<organism evidence="8 9">
    <name type="scientific">Pseudogemmobacter lacusdianii</name>
    <dbReference type="NCBI Taxonomy" id="3069608"/>
    <lineage>
        <taxon>Bacteria</taxon>
        <taxon>Pseudomonadati</taxon>
        <taxon>Pseudomonadota</taxon>
        <taxon>Alphaproteobacteria</taxon>
        <taxon>Rhodobacterales</taxon>
        <taxon>Paracoccaceae</taxon>
        <taxon>Pseudogemmobacter</taxon>
    </lineage>
</organism>
<protein>
    <submittedName>
        <fullName evidence="8">PLD nuclease N-terminal domain-containing protein</fullName>
    </submittedName>
</protein>
<dbReference type="InterPro" id="IPR027379">
    <property type="entry name" value="CLS_N"/>
</dbReference>
<keyword evidence="3 6" id="KW-0812">Transmembrane</keyword>
<reference evidence="8 9" key="1">
    <citation type="submission" date="2023-08" db="EMBL/GenBank/DDBJ databases">
        <title>Characterization of two Paracoccaceae strains isolated from Phycosphere and proposal of Xinfangfangia lacusdiani sp. nov.</title>
        <authorList>
            <person name="Deng Y."/>
            <person name="Zhang Y.Q."/>
        </authorList>
    </citation>
    <scope>NUCLEOTIDE SEQUENCE [LARGE SCALE GENOMIC DNA]</scope>
    <source>
        <strain evidence="8 9">CPCC 101601</strain>
    </source>
</reference>
<dbReference type="RefSeq" id="WP_306679594.1">
    <property type="nucleotide sequence ID" value="NZ_JAVDBT010000004.1"/>
</dbReference>
<keyword evidence="9" id="KW-1185">Reference proteome</keyword>
<keyword evidence="4 6" id="KW-1133">Transmembrane helix</keyword>
<sequence>MLKEFSMFSLNGFWGMIVLALDIWAIISIVNSDSTTRAKVIWVLLVVLLPIVGFVIWLVAGPRSARHSI</sequence>
<gene>
    <name evidence="8" type="ORF">Q9295_05985</name>
</gene>
<name>A0ABU0VVY4_9RHOB</name>
<proteinExistence type="predicted"/>
<dbReference type="Pfam" id="PF13396">
    <property type="entry name" value="PLDc_N"/>
    <property type="match status" value="1"/>
</dbReference>
<evidence type="ECO:0000259" key="7">
    <source>
        <dbReference type="Pfam" id="PF13396"/>
    </source>
</evidence>
<accession>A0ABU0VVY4</accession>
<evidence type="ECO:0000256" key="1">
    <source>
        <dbReference type="ARBA" id="ARBA00004651"/>
    </source>
</evidence>
<evidence type="ECO:0000256" key="3">
    <source>
        <dbReference type="ARBA" id="ARBA00022692"/>
    </source>
</evidence>
<dbReference type="EMBL" id="JAVDBT010000004">
    <property type="protein sequence ID" value="MDQ2065912.1"/>
    <property type="molecule type" value="Genomic_DNA"/>
</dbReference>
<evidence type="ECO:0000256" key="2">
    <source>
        <dbReference type="ARBA" id="ARBA00022475"/>
    </source>
</evidence>
<evidence type="ECO:0000313" key="9">
    <source>
        <dbReference type="Proteomes" id="UP001239680"/>
    </source>
</evidence>
<comment type="caution">
    <text evidence="8">The sequence shown here is derived from an EMBL/GenBank/DDBJ whole genome shotgun (WGS) entry which is preliminary data.</text>
</comment>